<dbReference type="AlphaFoldDB" id="A0A970B9H4"/>
<dbReference type="Gene3D" id="3.40.50.2000">
    <property type="entry name" value="Glycogen Phosphorylase B"/>
    <property type="match status" value="2"/>
</dbReference>
<feature type="domain" description="Glycosyltransferase subfamily 4-like N-terminal" evidence="3">
    <location>
        <begin position="56"/>
        <end position="162"/>
    </location>
</feature>
<dbReference type="CDD" id="cd03809">
    <property type="entry name" value="GT4_MtfB-like"/>
    <property type="match status" value="1"/>
</dbReference>
<reference evidence="4" key="1">
    <citation type="submission" date="2020-03" db="EMBL/GenBank/DDBJ databases">
        <title>Solimonas marina sp. nov., isolated from deep seawater of the Pacific Ocean.</title>
        <authorList>
            <person name="Liu X."/>
            <person name="Lai Q."/>
            <person name="Sun F."/>
            <person name="Gai Y."/>
            <person name="Li G."/>
            <person name="Shao Z."/>
        </authorList>
    </citation>
    <scope>NUCLEOTIDE SEQUENCE</scope>
    <source>
        <strain evidence="4">C16B3</strain>
    </source>
</reference>
<dbReference type="PANTHER" id="PTHR46401">
    <property type="entry name" value="GLYCOSYLTRANSFERASE WBBK-RELATED"/>
    <property type="match status" value="1"/>
</dbReference>
<keyword evidence="1" id="KW-0808">Transferase</keyword>
<proteinExistence type="predicted"/>
<dbReference type="Proteomes" id="UP000653472">
    <property type="component" value="Unassembled WGS sequence"/>
</dbReference>
<evidence type="ECO:0000259" key="3">
    <source>
        <dbReference type="Pfam" id="PF13439"/>
    </source>
</evidence>
<dbReference type="RefSeq" id="WP_168148666.1">
    <property type="nucleotide sequence ID" value="NZ_JAAVXB010000007.1"/>
</dbReference>
<dbReference type="Pfam" id="PF00534">
    <property type="entry name" value="Glycos_transf_1"/>
    <property type="match status" value="1"/>
</dbReference>
<dbReference type="PANTHER" id="PTHR46401:SF2">
    <property type="entry name" value="GLYCOSYLTRANSFERASE WBBK-RELATED"/>
    <property type="match status" value="1"/>
</dbReference>
<dbReference type="InterPro" id="IPR001296">
    <property type="entry name" value="Glyco_trans_1"/>
</dbReference>
<keyword evidence="5" id="KW-1185">Reference proteome</keyword>
<evidence type="ECO:0000313" key="5">
    <source>
        <dbReference type="Proteomes" id="UP000653472"/>
    </source>
</evidence>
<dbReference type="EMBL" id="JAAVXB010000007">
    <property type="protein sequence ID" value="NKF23349.1"/>
    <property type="molecule type" value="Genomic_DNA"/>
</dbReference>
<accession>A0A970B9H4</accession>
<evidence type="ECO:0000256" key="1">
    <source>
        <dbReference type="ARBA" id="ARBA00022679"/>
    </source>
</evidence>
<protein>
    <submittedName>
        <fullName evidence="4">Glycosyltransferase family 4 protein</fullName>
    </submittedName>
</protein>
<evidence type="ECO:0000259" key="2">
    <source>
        <dbReference type="Pfam" id="PF00534"/>
    </source>
</evidence>
<feature type="domain" description="Glycosyl transferase family 1" evidence="2">
    <location>
        <begin position="201"/>
        <end position="337"/>
    </location>
</feature>
<sequence length="371" mass="41116">MRIGLEISTLAQPYRSGIGRYAAGLTSGLRALASSEPLELRPYCHLKKLRDRRHATDVFESGFQLWRDPWLRPRRLDVMHATSWRLPAHGRMARVATIHDLYSFIGINFRDDSRAAQEQARYPHLLQHADAIICVSDNTRRDLLCHFDVDPQRVHVVPLGVDDCYAPVDAAQQTAIRDRLSAGRPYLLGVGLAAGLDVRRANKNLPRLLDAWSRCAMRRHYRLVVTGGVDRDEQCALEAHLRERRLDDSVVVAGFVEESDMPALYSAAAAVLLPSLYEGYGLPIVEAMACGAPVLTSRSGSCPETAAGHATLVDASSVDAIAQGLHTVLDTPASTRQAAMRHAHAQRWRGVAAKTLKVYRRAIATARARRR</sequence>
<dbReference type="GO" id="GO:0016757">
    <property type="term" value="F:glycosyltransferase activity"/>
    <property type="evidence" value="ECO:0007669"/>
    <property type="project" value="InterPro"/>
</dbReference>
<dbReference type="GO" id="GO:0009103">
    <property type="term" value="P:lipopolysaccharide biosynthetic process"/>
    <property type="evidence" value="ECO:0007669"/>
    <property type="project" value="TreeGrafter"/>
</dbReference>
<organism evidence="4 5">
    <name type="scientific">Solimonas marina</name>
    <dbReference type="NCBI Taxonomy" id="2714601"/>
    <lineage>
        <taxon>Bacteria</taxon>
        <taxon>Pseudomonadati</taxon>
        <taxon>Pseudomonadota</taxon>
        <taxon>Gammaproteobacteria</taxon>
        <taxon>Nevskiales</taxon>
        <taxon>Nevskiaceae</taxon>
        <taxon>Solimonas</taxon>
    </lineage>
</organism>
<evidence type="ECO:0000313" key="4">
    <source>
        <dbReference type="EMBL" id="NKF23349.1"/>
    </source>
</evidence>
<dbReference type="SUPFAM" id="SSF53756">
    <property type="entry name" value="UDP-Glycosyltransferase/glycogen phosphorylase"/>
    <property type="match status" value="1"/>
</dbReference>
<name>A0A970B9H4_9GAMM</name>
<dbReference type="Pfam" id="PF13439">
    <property type="entry name" value="Glyco_transf_4"/>
    <property type="match status" value="1"/>
</dbReference>
<gene>
    <name evidence="4" type="ORF">G7Y82_13590</name>
</gene>
<comment type="caution">
    <text evidence="4">The sequence shown here is derived from an EMBL/GenBank/DDBJ whole genome shotgun (WGS) entry which is preliminary data.</text>
</comment>
<dbReference type="InterPro" id="IPR028098">
    <property type="entry name" value="Glyco_trans_4-like_N"/>
</dbReference>